<organism evidence="2 3">
    <name type="scientific">Gottschalkia acidurici (strain ATCC 7906 / DSM 604 / BCRC 14475 / CIP 104303 / KCTC 5404 / NCIMB 10678 / 9a)</name>
    <name type="common">Clostridium acidurici</name>
    <dbReference type="NCBI Taxonomy" id="1128398"/>
    <lineage>
        <taxon>Bacteria</taxon>
        <taxon>Bacillati</taxon>
        <taxon>Bacillota</taxon>
        <taxon>Tissierellia</taxon>
        <taxon>Tissierellales</taxon>
        <taxon>Gottschalkiaceae</taxon>
        <taxon>Gottschalkia</taxon>
    </lineage>
</organism>
<evidence type="ECO:0000256" key="1">
    <source>
        <dbReference type="SAM" id="Phobius"/>
    </source>
</evidence>
<protein>
    <submittedName>
        <fullName evidence="2">Uncharacterized protein</fullName>
    </submittedName>
</protein>
<keyword evidence="3" id="KW-1185">Reference proteome</keyword>
<reference evidence="2 3" key="1">
    <citation type="journal article" date="2012" name="PLoS ONE">
        <title>The purine-utilizing bacterium Clostridium acidurici 9a: a genome-guided metabolic reconsideration.</title>
        <authorList>
            <person name="Hartwich K."/>
            <person name="Poehlein A."/>
            <person name="Daniel R."/>
        </authorList>
    </citation>
    <scope>NUCLEOTIDE SEQUENCE [LARGE SCALE GENOMIC DNA]</scope>
    <source>
        <strain evidence="3">ATCC 7906 / DSM 604 / BCRC 14475 / CIP 104303 / KCTC 5404 / NCIMB 10678 / 9a</strain>
    </source>
</reference>
<dbReference type="EMBL" id="CP003326">
    <property type="protein sequence ID" value="AFS78003.1"/>
    <property type="molecule type" value="Genomic_DNA"/>
</dbReference>
<keyword evidence="1" id="KW-0812">Transmembrane</keyword>
<dbReference type="KEGG" id="cad:Curi_c09880"/>
<dbReference type="Proteomes" id="UP000006094">
    <property type="component" value="Chromosome"/>
</dbReference>
<dbReference type="eggNOG" id="COG4767">
    <property type="taxonomic scope" value="Bacteria"/>
</dbReference>
<evidence type="ECO:0000313" key="2">
    <source>
        <dbReference type="EMBL" id="AFS78003.1"/>
    </source>
</evidence>
<dbReference type="AlphaFoldDB" id="K0AVV6"/>
<accession>K0AVV6</accession>
<dbReference type="HOGENOM" id="CLU_1375832_0_0_9"/>
<sequence>MISNTIGAAIGYVVYRIGFSPTITFKKLIASALSVIVLLFGVIAMSESIAYTLEKGEALNNLEEQNGRMPLVDNIPSFTVAGETIKPKINLYSSENGESTTYTYNLSNKNDVMFYSTIGIADGKDFKGEVIIIRDGNIVVQYNEVYNQAIENLVIHLNNANEIKIIISGNAKLWDVGLSEEKH</sequence>
<name>K0AVV6_GOTA9</name>
<feature type="transmembrane region" description="Helical" evidence="1">
    <location>
        <begin position="28"/>
        <end position="45"/>
    </location>
</feature>
<keyword evidence="1" id="KW-1133">Transmembrane helix</keyword>
<evidence type="ECO:0000313" key="3">
    <source>
        <dbReference type="Proteomes" id="UP000006094"/>
    </source>
</evidence>
<keyword evidence="1" id="KW-0472">Membrane</keyword>
<dbReference type="PATRIC" id="fig|1128398.3.peg.987"/>
<proteinExistence type="predicted"/>
<gene>
    <name evidence="2" type="ordered locus">Curi_c09880</name>
</gene>